<dbReference type="GeneID" id="65122973"/>
<dbReference type="Proteomes" id="UP000375470">
    <property type="component" value="Segment"/>
</dbReference>
<accession>A0A5Q2WIG7</accession>
<dbReference type="EMBL" id="MN444876">
    <property type="protein sequence ID" value="QGH76513.1"/>
    <property type="molecule type" value="Genomic_DNA"/>
</dbReference>
<keyword evidence="4" id="KW-1185">Reference proteome</keyword>
<dbReference type="InterPro" id="IPR014719">
    <property type="entry name" value="Ribosomal_bL12_C/ClpS-like"/>
</dbReference>
<evidence type="ECO:0000313" key="3">
    <source>
        <dbReference type="EMBL" id="QGH76513.1"/>
    </source>
</evidence>
<evidence type="ECO:0000313" key="4">
    <source>
        <dbReference type="Proteomes" id="UP000375470"/>
    </source>
</evidence>
<proteinExistence type="predicted"/>
<dbReference type="RefSeq" id="YP_010104768.1">
    <property type="nucleotide sequence ID" value="NC_055822.1"/>
</dbReference>
<dbReference type="GO" id="GO:0003735">
    <property type="term" value="F:structural constituent of ribosome"/>
    <property type="evidence" value="ECO:0007669"/>
    <property type="project" value="InterPro"/>
</dbReference>
<feature type="domain" description="Large ribosomal subunit protein bL12 C-terminal" evidence="1">
    <location>
        <begin position="92"/>
        <end position="126"/>
    </location>
</feature>
<name>A0A5Q2WIG7_9CAUD</name>
<dbReference type="KEGG" id="vg:65122973"/>
<dbReference type="Gene3D" id="3.30.1390.10">
    <property type="match status" value="1"/>
</dbReference>
<protein>
    <recommendedName>
        <fullName evidence="1">Large ribosomal subunit protein bL12 C-terminal domain-containing protein</fullName>
    </recommendedName>
</protein>
<dbReference type="InterPro" id="IPR013823">
    <property type="entry name" value="Ribosomal_bL12_C"/>
</dbReference>
<organism evidence="2 4">
    <name type="scientific">Streptomyces phage Daubenski</name>
    <dbReference type="NCBI Taxonomy" id="2653725"/>
    <lineage>
        <taxon>Viruses</taxon>
        <taxon>Duplodnaviria</taxon>
        <taxon>Heunggongvirae</taxon>
        <taxon>Uroviricota</taxon>
        <taxon>Caudoviricetes</taxon>
        <taxon>Stanwilliamsviridae</taxon>
        <taxon>Boydwoodruffvirinae</taxon>
        <taxon>Samistivirus</taxon>
        <taxon>Samistivirus daubenski</taxon>
    </lineage>
</organism>
<dbReference type="Pfam" id="PF00542">
    <property type="entry name" value="Ribosomal_L12"/>
    <property type="match status" value="1"/>
</dbReference>
<dbReference type="EMBL" id="MN444876">
    <property type="protein sequence ID" value="QGH76315.1"/>
    <property type="molecule type" value="Genomic_DNA"/>
</dbReference>
<reference evidence="2 4" key="1">
    <citation type="submission" date="2019-09" db="EMBL/GenBank/DDBJ databases">
        <authorList>
            <person name="Cummings J.R."/>
            <person name="Eaglin Z.M."/>
            <person name="Kluemper A.J."/>
            <person name="Powell E.A."/>
            <person name="Stamm J."/>
            <person name="Thompson S.A."/>
            <person name="Tolsma S."/>
            <person name="Caruso S.M."/>
            <person name="Garlena R.A."/>
            <person name="Russell D.A."/>
            <person name="Pope W.H."/>
            <person name="Jacobs-Se D."/>
            <person name="Hatfull G.F."/>
        </authorList>
    </citation>
    <scope>NUCLEOTIDE SEQUENCE [LARGE SCALE GENOMIC DNA]</scope>
</reference>
<sequence>MHLGDIIDILNERSDSTLSLNDAVSMARDILALHQSKVNEVSNSSYDEGYKSGHEVGKSLVSVPTPDEWELTKLRRVYEMAVQRAHDNVASIVVKHGSDRKIPVIKELRAMTGLGLKDTKDIVDDYCRKLDAAGSYYSDEPPF</sequence>
<gene>
    <name evidence="2" type="primary">3</name>
    <name evidence="3" type="synonym">241</name>
    <name evidence="3" type="ORF">SEA_DAUBENSKI_248</name>
    <name evidence="2" type="ORF">SEA_DAUBENSKI_4</name>
</gene>
<evidence type="ECO:0000313" key="2">
    <source>
        <dbReference type="EMBL" id="QGH76315.1"/>
    </source>
</evidence>
<evidence type="ECO:0000259" key="1">
    <source>
        <dbReference type="Pfam" id="PF00542"/>
    </source>
</evidence>
<dbReference type="SUPFAM" id="SSF54736">
    <property type="entry name" value="ClpS-like"/>
    <property type="match status" value="1"/>
</dbReference>